<name>A0A2J6TVI4_9HELO</name>
<reference evidence="2 3" key="1">
    <citation type="submission" date="2016-04" db="EMBL/GenBank/DDBJ databases">
        <title>A degradative enzymes factory behind the ericoid mycorrhizal symbiosis.</title>
        <authorList>
            <consortium name="DOE Joint Genome Institute"/>
            <person name="Martino E."/>
            <person name="Morin E."/>
            <person name="Grelet G."/>
            <person name="Kuo A."/>
            <person name="Kohler A."/>
            <person name="Daghino S."/>
            <person name="Barry K."/>
            <person name="Choi C."/>
            <person name="Cichocki N."/>
            <person name="Clum A."/>
            <person name="Copeland A."/>
            <person name="Hainaut M."/>
            <person name="Haridas S."/>
            <person name="Labutti K."/>
            <person name="Lindquist E."/>
            <person name="Lipzen A."/>
            <person name="Khouja H.-R."/>
            <person name="Murat C."/>
            <person name="Ohm R."/>
            <person name="Olson A."/>
            <person name="Spatafora J."/>
            <person name="Veneault-Fourrey C."/>
            <person name="Henrissat B."/>
            <person name="Grigoriev I."/>
            <person name="Martin F."/>
            <person name="Perotto S."/>
        </authorList>
    </citation>
    <scope>NUCLEOTIDE SEQUENCE [LARGE SCALE GENOMIC DNA]</scope>
    <source>
        <strain evidence="2 3">E</strain>
    </source>
</reference>
<evidence type="ECO:0000256" key="1">
    <source>
        <dbReference type="SAM" id="MobiDB-lite"/>
    </source>
</evidence>
<accession>A0A2J6TVI4</accession>
<dbReference type="AlphaFoldDB" id="A0A2J6TVI4"/>
<evidence type="ECO:0000313" key="3">
    <source>
        <dbReference type="Proteomes" id="UP000235371"/>
    </source>
</evidence>
<feature type="compositionally biased region" description="Low complexity" evidence="1">
    <location>
        <begin position="106"/>
        <end position="118"/>
    </location>
</feature>
<keyword evidence="3" id="KW-1185">Reference proteome</keyword>
<feature type="region of interest" description="Disordered" evidence="1">
    <location>
        <begin position="95"/>
        <end position="118"/>
    </location>
</feature>
<proteinExistence type="predicted"/>
<dbReference type="GeneID" id="36595816"/>
<organism evidence="2 3">
    <name type="scientific">Hyaloscypha bicolor E</name>
    <dbReference type="NCBI Taxonomy" id="1095630"/>
    <lineage>
        <taxon>Eukaryota</taxon>
        <taxon>Fungi</taxon>
        <taxon>Dikarya</taxon>
        <taxon>Ascomycota</taxon>
        <taxon>Pezizomycotina</taxon>
        <taxon>Leotiomycetes</taxon>
        <taxon>Helotiales</taxon>
        <taxon>Hyaloscyphaceae</taxon>
        <taxon>Hyaloscypha</taxon>
        <taxon>Hyaloscypha bicolor</taxon>
    </lineage>
</organism>
<feature type="compositionally biased region" description="Polar residues" evidence="1">
    <location>
        <begin position="148"/>
        <end position="159"/>
    </location>
</feature>
<feature type="region of interest" description="Disordered" evidence="1">
    <location>
        <begin position="1"/>
        <end position="27"/>
    </location>
</feature>
<evidence type="ECO:0000313" key="2">
    <source>
        <dbReference type="EMBL" id="PMD67030.1"/>
    </source>
</evidence>
<feature type="region of interest" description="Disordered" evidence="1">
    <location>
        <begin position="139"/>
        <end position="166"/>
    </location>
</feature>
<sequence>MTFSLSSEEVLSDSAYEPATSHPSTPLGFLEQSALVLVAGGEKTKKKRRETGLPLPFLRFPSGRVDEDVEKIGDDVNQLLHLGGTIRNQVEELKRDAHPEQESWQPSTSAPESSTNSSNHHYLLADALTNSTSFSFVSMPLRPKNDTAESTSQRVQTPQLPEDSQLPNLHALKISLTQIRNHLSTLESAISVNISAQLPTLARSTDPQPAVADDFSLPSFKVEKKNPQSAGAVLGTVKVACTVERGLEALVGALELVSEKEAGGEVNREGEERLKEEGEKGLMRACLAKPEEVALEMQRAIVGMRRVLKANGRKGK</sequence>
<protein>
    <submittedName>
        <fullName evidence="2">Uncharacterized protein</fullName>
    </submittedName>
</protein>
<gene>
    <name evidence="2" type="ORF">K444DRAFT_689480</name>
</gene>
<dbReference type="RefSeq" id="XP_024743934.1">
    <property type="nucleotide sequence ID" value="XM_024887740.1"/>
</dbReference>
<dbReference type="EMBL" id="KZ613740">
    <property type="protein sequence ID" value="PMD67030.1"/>
    <property type="molecule type" value="Genomic_DNA"/>
</dbReference>
<dbReference type="OrthoDB" id="3547179at2759"/>
<dbReference type="Proteomes" id="UP000235371">
    <property type="component" value="Unassembled WGS sequence"/>
</dbReference>
<dbReference type="InParanoid" id="A0A2J6TVI4"/>